<dbReference type="InterPro" id="IPR008168">
    <property type="entry name" value="Cyt_C_IC"/>
</dbReference>
<evidence type="ECO:0000256" key="9">
    <source>
        <dbReference type="PROSITE-ProRule" id="PRU00433"/>
    </source>
</evidence>
<evidence type="ECO:0000256" key="4">
    <source>
        <dbReference type="ARBA" id="ARBA00022617"/>
    </source>
</evidence>
<evidence type="ECO:0000313" key="12">
    <source>
        <dbReference type="Proteomes" id="UP000830835"/>
    </source>
</evidence>
<gene>
    <name evidence="11" type="ORF">JX360_05450</name>
</gene>
<comment type="caution">
    <text evidence="11">The sequence shown here is derived from an EMBL/GenBank/DDBJ whole genome shotgun (WGS) entry which is preliminary data.</text>
</comment>
<evidence type="ECO:0000256" key="8">
    <source>
        <dbReference type="ARBA" id="ARBA00023078"/>
    </source>
</evidence>
<proteinExistence type="inferred from homology"/>
<keyword evidence="6" id="KW-0249">Electron transport</keyword>
<feature type="domain" description="Cytochrome c" evidence="10">
    <location>
        <begin position="38"/>
        <end position="118"/>
    </location>
</feature>
<name>A0ABT0C990_THEVL</name>
<dbReference type="PROSITE" id="PS51007">
    <property type="entry name" value="CYTC"/>
    <property type="match status" value="1"/>
</dbReference>
<dbReference type="InterPro" id="IPR036909">
    <property type="entry name" value="Cyt_c-like_dom_sf"/>
</dbReference>
<keyword evidence="4 9" id="KW-0349">Heme</keyword>
<dbReference type="Proteomes" id="UP000830835">
    <property type="component" value="Unassembled WGS sequence"/>
</dbReference>
<dbReference type="PRINTS" id="PR00605">
    <property type="entry name" value="CYTCHROMECIC"/>
</dbReference>
<keyword evidence="5 9" id="KW-0479">Metal-binding</keyword>
<keyword evidence="7 9" id="KW-0408">Iron</keyword>
<organism evidence="11 12">
    <name type="scientific">Thermostichus vulcanus str. 'Rupite'</name>
    <dbReference type="NCBI Taxonomy" id="2813851"/>
    <lineage>
        <taxon>Bacteria</taxon>
        <taxon>Bacillati</taxon>
        <taxon>Cyanobacteriota</taxon>
        <taxon>Cyanophyceae</taxon>
        <taxon>Thermostichales</taxon>
        <taxon>Thermostichaceae</taxon>
        <taxon>Thermostichus</taxon>
    </lineage>
</organism>
<dbReference type="SUPFAM" id="SSF46626">
    <property type="entry name" value="Cytochrome c"/>
    <property type="match status" value="1"/>
</dbReference>
<keyword evidence="12" id="KW-1185">Reference proteome</keyword>
<dbReference type="Pfam" id="PF13442">
    <property type="entry name" value="Cytochrome_CBB3"/>
    <property type="match status" value="1"/>
</dbReference>
<comment type="similarity">
    <text evidence="2">Belongs to the cytochrome c family. PetJ subfamily.</text>
</comment>
<evidence type="ECO:0000256" key="1">
    <source>
        <dbReference type="ARBA" id="ARBA00004518"/>
    </source>
</evidence>
<accession>A0ABT0C990</accession>
<evidence type="ECO:0000256" key="2">
    <source>
        <dbReference type="ARBA" id="ARBA00009650"/>
    </source>
</evidence>
<dbReference type="Gene3D" id="1.10.760.10">
    <property type="entry name" value="Cytochrome c-like domain"/>
    <property type="match status" value="1"/>
</dbReference>
<evidence type="ECO:0000256" key="7">
    <source>
        <dbReference type="ARBA" id="ARBA00023004"/>
    </source>
</evidence>
<keyword evidence="3" id="KW-0813">Transport</keyword>
<protein>
    <submittedName>
        <fullName evidence="11">C-type cytochrome</fullName>
    </submittedName>
</protein>
<dbReference type="PANTHER" id="PTHR34688:SF2">
    <property type="entry name" value="CYTOCHROME C6, CHLOROPLASTIC"/>
    <property type="match status" value="1"/>
</dbReference>
<evidence type="ECO:0000256" key="6">
    <source>
        <dbReference type="ARBA" id="ARBA00022982"/>
    </source>
</evidence>
<dbReference type="InterPro" id="IPR009056">
    <property type="entry name" value="Cyt_c-like_dom"/>
</dbReference>
<comment type="subcellular location">
    <subcellularLocation>
        <location evidence="1">Cellular thylakoid lumen</location>
    </subcellularLocation>
</comment>
<evidence type="ECO:0000313" key="11">
    <source>
        <dbReference type="EMBL" id="MCJ2542356.1"/>
    </source>
</evidence>
<dbReference type="EMBL" id="JAFIRA010000009">
    <property type="protein sequence ID" value="MCJ2542356.1"/>
    <property type="molecule type" value="Genomic_DNA"/>
</dbReference>
<sequence length="125" mass="13546">MLKIPIIKIIKPIIKIFGVLLLLGFIALLDPQGAFAEPDLALGAKVFQAKCIGCHLGGRNSLVAAKTLFLDALHEYHVDTPELIQAQVTKGKGAMPAFGKTLKPEEIESVAAYVLDRAEHNWSKS</sequence>
<dbReference type="PANTHER" id="PTHR34688">
    <property type="entry name" value="CYTOCHROME C6, CHLOROPLASTIC"/>
    <property type="match status" value="1"/>
</dbReference>
<keyword evidence="8" id="KW-0793">Thylakoid</keyword>
<dbReference type="RefSeq" id="WP_244349586.1">
    <property type="nucleotide sequence ID" value="NZ_JAFIRA010000009.1"/>
</dbReference>
<reference evidence="11" key="1">
    <citation type="submission" date="2021-02" db="EMBL/GenBank/DDBJ databases">
        <title>The CRISPR/cas machinery reduction and long-range gene transfer in the hot spring cyanobacterium Synechococcus.</title>
        <authorList>
            <person name="Dvorak P."/>
            <person name="Jahodarova E."/>
            <person name="Hasler P."/>
            <person name="Poulickova A."/>
        </authorList>
    </citation>
    <scope>NUCLEOTIDE SEQUENCE</scope>
    <source>
        <strain evidence="11">Rupite</strain>
    </source>
</reference>
<evidence type="ECO:0000259" key="10">
    <source>
        <dbReference type="PROSITE" id="PS51007"/>
    </source>
</evidence>
<evidence type="ECO:0000256" key="5">
    <source>
        <dbReference type="ARBA" id="ARBA00022723"/>
    </source>
</evidence>
<dbReference type="InterPro" id="IPR023655">
    <property type="entry name" value="Cyt_C6"/>
</dbReference>
<evidence type="ECO:0000256" key="3">
    <source>
        <dbReference type="ARBA" id="ARBA00022448"/>
    </source>
</evidence>